<dbReference type="PANTHER" id="PTHR32060:SF30">
    <property type="entry name" value="CARBOXY-TERMINAL PROCESSING PROTEASE CTPA"/>
    <property type="match status" value="1"/>
</dbReference>
<dbReference type="InterPro" id="IPR036034">
    <property type="entry name" value="PDZ_sf"/>
</dbReference>
<evidence type="ECO:0000256" key="5">
    <source>
        <dbReference type="RuleBase" id="RU004404"/>
    </source>
</evidence>
<comment type="caution">
    <text evidence="7">The sequence shown here is derived from an EMBL/GenBank/DDBJ whole genome shotgun (WGS) entry which is preliminary data.</text>
</comment>
<keyword evidence="8" id="KW-1185">Reference proteome</keyword>
<organism evidence="7 8">
    <name type="scientific">Roseofilum halophilum BLCC-M91</name>
    <dbReference type="NCBI Taxonomy" id="3022259"/>
    <lineage>
        <taxon>Bacteria</taxon>
        <taxon>Bacillati</taxon>
        <taxon>Cyanobacteriota</taxon>
        <taxon>Cyanophyceae</taxon>
        <taxon>Desertifilales</taxon>
        <taxon>Desertifilaceae</taxon>
        <taxon>Roseofilum</taxon>
        <taxon>Roseofilum halophilum</taxon>
    </lineage>
</organism>
<accession>A0ABT7BG23</accession>
<dbReference type="SMART" id="SM00245">
    <property type="entry name" value="TSPc"/>
    <property type="match status" value="1"/>
</dbReference>
<evidence type="ECO:0000256" key="1">
    <source>
        <dbReference type="ARBA" id="ARBA00009179"/>
    </source>
</evidence>
<dbReference type="Pfam" id="PF03572">
    <property type="entry name" value="Peptidase_S41"/>
    <property type="match status" value="1"/>
</dbReference>
<dbReference type="NCBIfam" id="TIGR00225">
    <property type="entry name" value="prc"/>
    <property type="match status" value="1"/>
</dbReference>
<dbReference type="RefSeq" id="WP_283761450.1">
    <property type="nucleotide sequence ID" value="NZ_JAQPOK010000036.1"/>
</dbReference>
<dbReference type="InterPro" id="IPR001478">
    <property type="entry name" value="PDZ"/>
</dbReference>
<dbReference type="Proteomes" id="UP001231370">
    <property type="component" value="Unassembled WGS sequence"/>
</dbReference>
<dbReference type="InterPro" id="IPR005151">
    <property type="entry name" value="Tail-specific_protease"/>
</dbReference>
<evidence type="ECO:0000313" key="7">
    <source>
        <dbReference type="EMBL" id="MDJ1178127.1"/>
    </source>
</evidence>
<keyword evidence="4 5" id="KW-0720">Serine protease</keyword>
<dbReference type="CDD" id="cd06782">
    <property type="entry name" value="cpPDZ_CPP-like"/>
    <property type="match status" value="1"/>
</dbReference>
<evidence type="ECO:0000259" key="6">
    <source>
        <dbReference type="PROSITE" id="PS50106"/>
    </source>
</evidence>
<dbReference type="InterPro" id="IPR041489">
    <property type="entry name" value="PDZ_6"/>
</dbReference>
<sequence length="436" mass="48104">MNWYKNCLKPLQIALLTGTLTTTATLSLLGTAWCQSVRAALQDSPKAIVDETWQIVNREYVDPDFNQVDWLNVRQELLDRQYTSPDQAYRAIRAALEQLNDPYTRFLDPNQFKRLTEQTSGELSGVGISLEIHPQTRRLTVIQPYDKSPALKAGILPGDIILAIDGQSTEGMSLQTASQLIRGDVGSKVKLKLTRPGWGPFELEVVRATVEVPSVNHEVKQEGSLRVGYIRLDEFSSHAAEQMERSIKDLEHQNVDGFVLDLRGNPGGLLESSIEIARMWLDSGAIVSTIDRNGNRESVRANRTALTKRPLAVLVDQKSASSSEILTGALQDNHRAKIVGTKTFGKALVQAVHSLSDGSGLAVTVAHYYTPKGTDISKMGITPDVAIELSQRDQRRLVQNARLRATSSDPHYTQAIASLTAQLSPKPLATTFEMRP</sequence>
<keyword evidence="3 5" id="KW-0378">Hydrolase</keyword>
<dbReference type="EMBL" id="JAQPOK010000036">
    <property type="protein sequence ID" value="MDJ1178127.1"/>
    <property type="molecule type" value="Genomic_DNA"/>
</dbReference>
<evidence type="ECO:0000256" key="4">
    <source>
        <dbReference type="ARBA" id="ARBA00022825"/>
    </source>
</evidence>
<dbReference type="Gene3D" id="2.30.42.10">
    <property type="match status" value="1"/>
</dbReference>
<keyword evidence="2 5" id="KW-0645">Protease</keyword>
<dbReference type="NCBIfam" id="NF045589">
    <property type="entry name" value="Cterm_S41_CtpB"/>
    <property type="match status" value="1"/>
</dbReference>
<feature type="domain" description="PDZ" evidence="6">
    <location>
        <begin position="112"/>
        <end position="182"/>
    </location>
</feature>
<dbReference type="SUPFAM" id="SSF50156">
    <property type="entry name" value="PDZ domain-like"/>
    <property type="match status" value="1"/>
</dbReference>
<dbReference type="Gene3D" id="3.30.750.44">
    <property type="match status" value="1"/>
</dbReference>
<reference evidence="7 8" key="1">
    <citation type="submission" date="2023-01" db="EMBL/GenBank/DDBJ databases">
        <title>Novel diversity within Roseofilum (Cyanobacteria; Desertifilaceae) from marine benthic mats with descriptions of four novel species.</title>
        <authorList>
            <person name="Wang Y."/>
            <person name="Berthold D.E."/>
            <person name="Hu J."/>
            <person name="Lefler F.W."/>
            <person name="Laughinghouse H.D. IV."/>
        </authorList>
    </citation>
    <scope>NUCLEOTIDE SEQUENCE [LARGE SCALE GENOMIC DNA]</scope>
    <source>
        <strain evidence="7 8">BLCC-M91</strain>
    </source>
</reference>
<dbReference type="InterPro" id="IPR004447">
    <property type="entry name" value="Peptidase_S41A"/>
</dbReference>
<dbReference type="Gene3D" id="3.90.226.10">
    <property type="entry name" value="2-enoyl-CoA Hydratase, Chain A, domain 1"/>
    <property type="match status" value="1"/>
</dbReference>
<dbReference type="PANTHER" id="PTHR32060">
    <property type="entry name" value="TAIL-SPECIFIC PROTEASE"/>
    <property type="match status" value="1"/>
</dbReference>
<dbReference type="InterPro" id="IPR029045">
    <property type="entry name" value="ClpP/crotonase-like_dom_sf"/>
</dbReference>
<name>A0ABT7BG23_9CYAN</name>
<dbReference type="SUPFAM" id="SSF52096">
    <property type="entry name" value="ClpP/crotonase"/>
    <property type="match status" value="1"/>
</dbReference>
<evidence type="ECO:0000256" key="3">
    <source>
        <dbReference type="ARBA" id="ARBA00022801"/>
    </source>
</evidence>
<gene>
    <name evidence="7" type="ORF">PJF56_04550</name>
</gene>
<evidence type="ECO:0000313" key="8">
    <source>
        <dbReference type="Proteomes" id="UP001231370"/>
    </source>
</evidence>
<protein>
    <submittedName>
        <fullName evidence="7">S41 family peptidase</fullName>
    </submittedName>
</protein>
<dbReference type="InterPro" id="IPR054625">
    <property type="entry name" value="Cterm_S41_CtpB"/>
</dbReference>
<dbReference type="PROSITE" id="PS50106">
    <property type="entry name" value="PDZ"/>
    <property type="match status" value="1"/>
</dbReference>
<proteinExistence type="inferred from homology"/>
<dbReference type="SMART" id="SM00228">
    <property type="entry name" value="PDZ"/>
    <property type="match status" value="1"/>
</dbReference>
<dbReference type="CDD" id="cd07560">
    <property type="entry name" value="Peptidase_S41_CPP"/>
    <property type="match status" value="1"/>
</dbReference>
<dbReference type="Pfam" id="PF17820">
    <property type="entry name" value="PDZ_6"/>
    <property type="match status" value="1"/>
</dbReference>
<comment type="similarity">
    <text evidence="1 5">Belongs to the peptidase S41A family.</text>
</comment>
<evidence type="ECO:0000256" key="2">
    <source>
        <dbReference type="ARBA" id="ARBA00022670"/>
    </source>
</evidence>